<protein>
    <submittedName>
        <fullName evidence="3">DUF19 domain-containing protein</fullName>
    </submittedName>
</protein>
<feature type="chain" id="PRO_5029004163" evidence="1">
    <location>
        <begin position="20"/>
        <end position="227"/>
    </location>
</feature>
<keyword evidence="1" id="KW-0732">Signal</keyword>
<evidence type="ECO:0000256" key="1">
    <source>
        <dbReference type="SAM" id="SignalP"/>
    </source>
</evidence>
<sequence>MQAIHTAFLLCALVGIASGGSVCYQKLTDAQTAFNTALGISGLDWFNDQSLWNLVETKYMNDVPHGFRSVCSAVKAYKKVLNFDYLRCVNVVELIRNDDGTASNVSLPQAIQYIGFINHFDFTCGAGFGIFANSPNDCIGQVFNTSAVALGQCRANLKTQLTGSTDPSMACTYIKDFTLCYQNQFKPCGPIAEYFGCEYGRVPSISTFPYCADVATNCHVVVNQHNH</sequence>
<name>A0A7E4WA44_PANRE</name>
<keyword evidence="2" id="KW-1185">Reference proteome</keyword>
<reference evidence="2" key="1">
    <citation type="journal article" date="2013" name="Genetics">
        <title>The draft genome and transcriptome of Panagrellus redivivus are shaped by the harsh demands of a free-living lifestyle.</title>
        <authorList>
            <person name="Srinivasan J."/>
            <person name="Dillman A.R."/>
            <person name="Macchietto M.G."/>
            <person name="Heikkinen L."/>
            <person name="Lakso M."/>
            <person name="Fracchia K.M."/>
            <person name="Antoshechkin I."/>
            <person name="Mortazavi A."/>
            <person name="Wong G."/>
            <person name="Sternberg P.W."/>
        </authorList>
    </citation>
    <scope>NUCLEOTIDE SEQUENCE [LARGE SCALE GENOMIC DNA]</scope>
    <source>
        <strain evidence="2">MT8872</strain>
    </source>
</reference>
<dbReference type="Proteomes" id="UP000492821">
    <property type="component" value="Unassembled WGS sequence"/>
</dbReference>
<proteinExistence type="predicted"/>
<organism evidence="2 3">
    <name type="scientific">Panagrellus redivivus</name>
    <name type="common">Microworm</name>
    <dbReference type="NCBI Taxonomy" id="6233"/>
    <lineage>
        <taxon>Eukaryota</taxon>
        <taxon>Metazoa</taxon>
        <taxon>Ecdysozoa</taxon>
        <taxon>Nematoda</taxon>
        <taxon>Chromadorea</taxon>
        <taxon>Rhabditida</taxon>
        <taxon>Tylenchina</taxon>
        <taxon>Panagrolaimomorpha</taxon>
        <taxon>Panagrolaimoidea</taxon>
        <taxon>Panagrolaimidae</taxon>
        <taxon>Panagrellus</taxon>
    </lineage>
</organism>
<dbReference type="WBParaSite" id="Pan_g9219.t1">
    <property type="protein sequence ID" value="Pan_g9219.t1"/>
    <property type="gene ID" value="Pan_g9219"/>
</dbReference>
<dbReference type="PANTHER" id="PTHR34311:SF10">
    <property type="entry name" value="NEMATODE SPECIFIC PEPTIDE FAMILY-RELATED"/>
    <property type="match status" value="1"/>
</dbReference>
<accession>A0A7E4WA44</accession>
<evidence type="ECO:0000313" key="2">
    <source>
        <dbReference type="Proteomes" id="UP000492821"/>
    </source>
</evidence>
<feature type="signal peptide" evidence="1">
    <location>
        <begin position="1"/>
        <end position="19"/>
    </location>
</feature>
<dbReference type="AlphaFoldDB" id="A0A7E4WA44"/>
<evidence type="ECO:0000313" key="3">
    <source>
        <dbReference type="WBParaSite" id="Pan_g9219.t1"/>
    </source>
</evidence>
<reference evidence="3" key="2">
    <citation type="submission" date="2020-10" db="UniProtKB">
        <authorList>
            <consortium name="WormBaseParasite"/>
        </authorList>
    </citation>
    <scope>IDENTIFICATION</scope>
</reference>
<dbReference type="PANTHER" id="PTHR34311">
    <property type="entry name" value="PROTEIN CBG21698-RELATED"/>
    <property type="match status" value="1"/>
</dbReference>